<accession>A0A329RAM0</accession>
<dbReference type="AlphaFoldDB" id="A0A329RAM0"/>
<evidence type="ECO:0000313" key="7">
    <source>
        <dbReference type="EMBL" id="RAW21593.1"/>
    </source>
</evidence>
<evidence type="ECO:0000313" key="3">
    <source>
        <dbReference type="EMBL" id="KAG2878141.1"/>
    </source>
</evidence>
<dbReference type="Proteomes" id="UP000697107">
    <property type="component" value="Unassembled WGS sequence"/>
</dbReference>
<dbReference type="EMBL" id="MJFZ01001660">
    <property type="protein sequence ID" value="RAW21593.1"/>
    <property type="molecule type" value="Genomic_DNA"/>
</dbReference>
<dbReference type="OrthoDB" id="114945at2759"/>
<dbReference type="EMBL" id="RCMG01000164">
    <property type="protein sequence ID" value="KAG2861100.1"/>
    <property type="molecule type" value="Genomic_DNA"/>
</dbReference>
<dbReference type="Proteomes" id="UP000736787">
    <property type="component" value="Unassembled WGS sequence"/>
</dbReference>
<dbReference type="Proteomes" id="UP000251314">
    <property type="component" value="Unassembled WGS sequence"/>
</dbReference>
<evidence type="ECO:0000313" key="6">
    <source>
        <dbReference type="EMBL" id="KAG3212675.1"/>
    </source>
</evidence>
<dbReference type="EMBL" id="RCMV01000811">
    <property type="protein sequence ID" value="KAG3212675.1"/>
    <property type="molecule type" value="Genomic_DNA"/>
</dbReference>
<dbReference type="Proteomes" id="UP000735874">
    <property type="component" value="Unassembled WGS sequence"/>
</dbReference>
<dbReference type="STRING" id="29920.A0A329RAM0"/>
<protein>
    <submittedName>
        <fullName evidence="7">Uncharacterized protein</fullName>
    </submittedName>
</protein>
<proteinExistence type="predicted"/>
<comment type="caution">
    <text evidence="7">The sequence shown here is derived from an EMBL/GenBank/DDBJ whole genome shotgun (WGS) entry which is preliminary data.</text>
</comment>
<dbReference type="EMBL" id="RCMI01002185">
    <property type="protein sequence ID" value="KAG2878141.1"/>
    <property type="molecule type" value="Genomic_DNA"/>
</dbReference>
<evidence type="ECO:0000313" key="5">
    <source>
        <dbReference type="EMBL" id="KAG2988619.1"/>
    </source>
</evidence>
<name>A0A329RAM0_9STRA</name>
<sequence length="223" mass="25161">MGIWSGSYSDFVLSPKPPVGNDSPAAQRGVKRRKTGVTSTSGKKKAASVTRSNARADEFLARASPSPPRYPRSELDMHLSIRHARKAGAADDVWDLIHTLDEPYKKQNPWKPSNLLYRNICLLCCDFIKGRTKTNRYSWEDALRNTKHSSNAKYHNKSKHVAHPLAILAEQTTTEKAKTDIVNAEADVRAVLALLHMYLRLPKSRPQQRLRLLRLLLSLKEPS</sequence>
<dbReference type="EMBL" id="RCML01000149">
    <property type="protein sequence ID" value="KAG2988619.1"/>
    <property type="molecule type" value="Genomic_DNA"/>
</dbReference>
<feature type="region of interest" description="Disordered" evidence="1">
    <location>
        <begin position="1"/>
        <end position="54"/>
    </location>
</feature>
<dbReference type="Proteomes" id="UP000760860">
    <property type="component" value="Unassembled WGS sequence"/>
</dbReference>
<evidence type="ECO:0000256" key="1">
    <source>
        <dbReference type="SAM" id="MobiDB-lite"/>
    </source>
</evidence>
<reference evidence="2" key="2">
    <citation type="submission" date="2018-10" db="EMBL/GenBank/DDBJ databases">
        <title>Effector identification in a new, highly contiguous assembly of the strawberry crown rot pathogen Phytophthora cactorum.</title>
        <authorList>
            <person name="Armitage A.D."/>
            <person name="Nellist C.F."/>
            <person name="Bates H."/>
            <person name="Vickerstaff R.J."/>
            <person name="Harrison R.J."/>
        </authorList>
    </citation>
    <scope>NUCLEOTIDE SEQUENCE</scope>
    <source>
        <strain evidence="2">15-7</strain>
        <strain evidence="3">4032</strain>
        <strain evidence="4">4040</strain>
        <strain evidence="5">P415</strain>
        <strain evidence="6">P421</strain>
    </source>
</reference>
<organism evidence="7 8">
    <name type="scientific">Phytophthora cactorum</name>
    <dbReference type="NCBI Taxonomy" id="29920"/>
    <lineage>
        <taxon>Eukaryota</taxon>
        <taxon>Sar</taxon>
        <taxon>Stramenopiles</taxon>
        <taxon>Oomycota</taxon>
        <taxon>Peronosporomycetes</taxon>
        <taxon>Peronosporales</taxon>
        <taxon>Peronosporaceae</taxon>
        <taxon>Phytophthora</taxon>
    </lineage>
</organism>
<gene>
    <name evidence="7" type="ORF">PC110_g21964</name>
    <name evidence="2" type="ORF">PC113_g7486</name>
    <name evidence="3" type="ORF">PC115_g23156</name>
    <name evidence="4" type="ORF">PC117_g25857</name>
    <name evidence="5" type="ORF">PC118_g6621</name>
    <name evidence="6" type="ORF">PC129_g16380</name>
</gene>
<evidence type="ECO:0000313" key="4">
    <source>
        <dbReference type="EMBL" id="KAG2884210.1"/>
    </source>
</evidence>
<evidence type="ECO:0000313" key="8">
    <source>
        <dbReference type="Proteomes" id="UP000251314"/>
    </source>
</evidence>
<dbReference type="Proteomes" id="UP000774804">
    <property type="component" value="Unassembled WGS sequence"/>
</dbReference>
<reference evidence="7 8" key="1">
    <citation type="submission" date="2018-01" db="EMBL/GenBank/DDBJ databases">
        <title>Draft genome of the strawberry crown rot pathogen Phytophthora cactorum.</title>
        <authorList>
            <person name="Armitage A.D."/>
            <person name="Lysoe E."/>
            <person name="Nellist C.F."/>
            <person name="Harrison R.J."/>
            <person name="Brurberg M.B."/>
        </authorList>
    </citation>
    <scope>NUCLEOTIDE SEQUENCE [LARGE SCALE GENOMIC DNA]</scope>
    <source>
        <strain evidence="7 8">10300</strain>
    </source>
</reference>
<dbReference type="EMBL" id="RCMK01002152">
    <property type="protein sequence ID" value="KAG2884210.1"/>
    <property type="molecule type" value="Genomic_DNA"/>
</dbReference>
<evidence type="ECO:0000313" key="2">
    <source>
        <dbReference type="EMBL" id="KAG2861100.1"/>
    </source>
</evidence>
<keyword evidence="8" id="KW-1185">Reference proteome</keyword>
<dbReference type="VEuPathDB" id="FungiDB:PC110_g21964"/>